<dbReference type="EMBL" id="JRNU01000083">
    <property type="protein sequence ID" value="KGF50285.1"/>
    <property type="molecule type" value="Genomic_DNA"/>
</dbReference>
<keyword evidence="2" id="KW-1185">Reference proteome</keyword>
<organism evidence="1 2">
    <name type="scientific">Prevotella amnii DNF00058</name>
    <dbReference type="NCBI Taxonomy" id="1401066"/>
    <lineage>
        <taxon>Bacteria</taxon>
        <taxon>Pseudomonadati</taxon>
        <taxon>Bacteroidota</taxon>
        <taxon>Bacteroidia</taxon>
        <taxon>Bacteroidales</taxon>
        <taxon>Prevotellaceae</taxon>
        <taxon>Prevotella</taxon>
    </lineage>
</organism>
<gene>
    <name evidence="1" type="ORF">HMPREF9302_10130</name>
</gene>
<sequence length="77" mass="9097">MKQKFYRFVDKDTRRLLSLNYLLAEKIIVNSKAKDIAGLQCTATCPDKFNLDYFCMVYSKHISRYLSTPEKLQIKKI</sequence>
<dbReference type="AlphaFoldDB" id="A0A096AU80"/>
<comment type="caution">
    <text evidence="1">The sequence shown here is derived from an EMBL/GenBank/DDBJ whole genome shotgun (WGS) entry which is preliminary data.</text>
</comment>
<name>A0A096AU80_9BACT</name>
<evidence type="ECO:0000313" key="1">
    <source>
        <dbReference type="EMBL" id="KGF50285.1"/>
    </source>
</evidence>
<accession>A0A096AU80</accession>
<reference evidence="1 2" key="1">
    <citation type="submission" date="2014-07" db="EMBL/GenBank/DDBJ databases">
        <authorList>
            <person name="McCorrison J."/>
            <person name="Sanka R."/>
            <person name="Torralba M."/>
            <person name="Gillis M."/>
            <person name="Haft D.H."/>
            <person name="Methe B."/>
            <person name="Sutton G."/>
            <person name="Nelson K.E."/>
        </authorList>
    </citation>
    <scope>NUCLEOTIDE SEQUENCE [LARGE SCALE GENOMIC DNA]</scope>
    <source>
        <strain evidence="1 2">DNF00058</strain>
    </source>
</reference>
<protein>
    <submittedName>
        <fullName evidence="1">Uncharacterized protein</fullName>
    </submittedName>
</protein>
<dbReference type="Proteomes" id="UP000029614">
    <property type="component" value="Unassembled WGS sequence"/>
</dbReference>
<evidence type="ECO:0000313" key="2">
    <source>
        <dbReference type="Proteomes" id="UP000029614"/>
    </source>
</evidence>
<proteinExistence type="predicted"/>